<keyword evidence="2" id="KW-1185">Reference proteome</keyword>
<comment type="caution">
    <text evidence="1">The sequence shown here is derived from an EMBL/GenBank/DDBJ whole genome shotgun (WGS) entry which is preliminary data.</text>
</comment>
<evidence type="ECO:0000313" key="1">
    <source>
        <dbReference type="EMBL" id="GFY33448.1"/>
    </source>
</evidence>
<dbReference type="AlphaFoldDB" id="A0A8X6WEI3"/>
<dbReference type="Proteomes" id="UP000887159">
    <property type="component" value="Unassembled WGS sequence"/>
</dbReference>
<name>A0A8X6WEI3_TRICX</name>
<protein>
    <submittedName>
        <fullName evidence="1">Uncharacterized protein</fullName>
    </submittedName>
</protein>
<evidence type="ECO:0000313" key="2">
    <source>
        <dbReference type="Proteomes" id="UP000887159"/>
    </source>
</evidence>
<proteinExistence type="predicted"/>
<reference evidence="1" key="1">
    <citation type="submission" date="2020-08" db="EMBL/GenBank/DDBJ databases">
        <title>Multicomponent nature underlies the extraordinary mechanical properties of spider dragline silk.</title>
        <authorList>
            <person name="Kono N."/>
            <person name="Nakamura H."/>
            <person name="Mori M."/>
            <person name="Yoshida Y."/>
            <person name="Ohtoshi R."/>
            <person name="Malay A.D."/>
            <person name="Moran D.A.P."/>
            <person name="Tomita M."/>
            <person name="Numata K."/>
            <person name="Arakawa K."/>
        </authorList>
    </citation>
    <scope>NUCLEOTIDE SEQUENCE</scope>
</reference>
<sequence length="103" mass="11557">MFEEVSVLWHCSTVSSEELVAMDNDNVCTDPIMADKDILEFVQSLKNNIDADSGDEIEMNNASPIPTSSEMRNIMKSMHSYIDAHSNGEMDNIVNIIEQFVTI</sequence>
<gene>
    <name evidence="1" type="ORF">TNCV_2227171</name>
</gene>
<dbReference type="EMBL" id="BMAU01021411">
    <property type="protein sequence ID" value="GFY33448.1"/>
    <property type="molecule type" value="Genomic_DNA"/>
</dbReference>
<organism evidence="1 2">
    <name type="scientific">Trichonephila clavipes</name>
    <name type="common">Golden silk orbweaver</name>
    <name type="synonym">Nephila clavipes</name>
    <dbReference type="NCBI Taxonomy" id="2585209"/>
    <lineage>
        <taxon>Eukaryota</taxon>
        <taxon>Metazoa</taxon>
        <taxon>Ecdysozoa</taxon>
        <taxon>Arthropoda</taxon>
        <taxon>Chelicerata</taxon>
        <taxon>Arachnida</taxon>
        <taxon>Araneae</taxon>
        <taxon>Araneomorphae</taxon>
        <taxon>Entelegynae</taxon>
        <taxon>Araneoidea</taxon>
        <taxon>Nephilidae</taxon>
        <taxon>Trichonephila</taxon>
    </lineage>
</organism>
<accession>A0A8X6WEI3</accession>